<feature type="transmembrane region" description="Helical" evidence="5">
    <location>
        <begin position="199"/>
        <end position="219"/>
    </location>
</feature>
<name>A0A8S1C662_9INSE</name>
<evidence type="ECO:0000256" key="3">
    <source>
        <dbReference type="ARBA" id="ARBA00022989"/>
    </source>
</evidence>
<feature type="transmembrane region" description="Helical" evidence="5">
    <location>
        <begin position="231"/>
        <end position="248"/>
    </location>
</feature>
<dbReference type="AlphaFoldDB" id="A0A8S1C662"/>
<evidence type="ECO:0000256" key="1">
    <source>
        <dbReference type="ARBA" id="ARBA00004141"/>
    </source>
</evidence>
<feature type="transmembrane region" description="Helical" evidence="5">
    <location>
        <begin position="155"/>
        <end position="174"/>
    </location>
</feature>
<feature type="transmembrane region" description="Helical" evidence="5">
    <location>
        <begin position="6"/>
        <end position="26"/>
    </location>
</feature>
<dbReference type="GO" id="GO:0016020">
    <property type="term" value="C:membrane"/>
    <property type="evidence" value="ECO:0007669"/>
    <property type="project" value="UniProtKB-SubCell"/>
</dbReference>
<keyword evidence="4 5" id="KW-0472">Membrane</keyword>
<comment type="subcellular location">
    <subcellularLocation>
        <location evidence="1">Membrane</location>
        <topology evidence="1">Multi-pass membrane protein</topology>
    </subcellularLocation>
</comment>
<feature type="transmembrane region" description="Helical" evidence="5">
    <location>
        <begin position="130"/>
        <end position="149"/>
    </location>
</feature>
<proteinExistence type="predicted"/>
<evidence type="ECO:0000256" key="5">
    <source>
        <dbReference type="SAM" id="Phobius"/>
    </source>
</evidence>
<keyword evidence="8" id="KW-1185">Reference proteome</keyword>
<reference evidence="7 8" key="1">
    <citation type="submission" date="2020-04" db="EMBL/GenBank/DDBJ databases">
        <authorList>
            <person name="Alioto T."/>
            <person name="Alioto T."/>
            <person name="Gomez Garrido J."/>
        </authorList>
    </citation>
    <scope>NUCLEOTIDE SEQUENCE [LARGE SCALE GENOMIC DNA]</scope>
</reference>
<dbReference type="InterPro" id="IPR004853">
    <property type="entry name" value="Sugar_P_trans_dom"/>
</dbReference>
<feature type="transmembrane region" description="Helical" evidence="5">
    <location>
        <begin position="38"/>
        <end position="62"/>
    </location>
</feature>
<evidence type="ECO:0000256" key="2">
    <source>
        <dbReference type="ARBA" id="ARBA00022692"/>
    </source>
</evidence>
<gene>
    <name evidence="7" type="ORF">CLODIP_2_CD03610</name>
</gene>
<evidence type="ECO:0000313" key="7">
    <source>
        <dbReference type="EMBL" id="CAB3364763.1"/>
    </source>
</evidence>
<accession>A0A8S1C662</accession>
<dbReference type="PANTHER" id="PTHR11132">
    <property type="entry name" value="SOLUTE CARRIER FAMILY 35"/>
    <property type="match status" value="1"/>
</dbReference>
<dbReference type="Pfam" id="PF03151">
    <property type="entry name" value="TPT"/>
    <property type="match status" value="1"/>
</dbReference>
<feature type="transmembrane region" description="Helical" evidence="5">
    <location>
        <begin position="102"/>
        <end position="123"/>
    </location>
</feature>
<evidence type="ECO:0000256" key="4">
    <source>
        <dbReference type="ARBA" id="ARBA00023136"/>
    </source>
</evidence>
<organism evidence="7 8">
    <name type="scientific">Cloeon dipterum</name>
    <dbReference type="NCBI Taxonomy" id="197152"/>
    <lineage>
        <taxon>Eukaryota</taxon>
        <taxon>Metazoa</taxon>
        <taxon>Ecdysozoa</taxon>
        <taxon>Arthropoda</taxon>
        <taxon>Hexapoda</taxon>
        <taxon>Insecta</taxon>
        <taxon>Pterygota</taxon>
        <taxon>Palaeoptera</taxon>
        <taxon>Ephemeroptera</taxon>
        <taxon>Pisciforma</taxon>
        <taxon>Baetidae</taxon>
        <taxon>Cloeon</taxon>
    </lineage>
</organism>
<keyword evidence="2 5" id="KW-0812">Transmembrane</keyword>
<dbReference type="InterPro" id="IPR050186">
    <property type="entry name" value="TPT_transporter"/>
</dbReference>
<dbReference type="OrthoDB" id="18894at2759"/>
<comment type="caution">
    <text evidence="7">The sequence shown here is derived from an EMBL/GenBank/DDBJ whole genome shotgun (WGS) entry which is preliminary data.</text>
</comment>
<keyword evidence="3 5" id="KW-1133">Transmembrane helix</keyword>
<dbReference type="Proteomes" id="UP000494165">
    <property type="component" value="Unassembled WGS sequence"/>
</dbReference>
<feature type="domain" description="Sugar phosphate transporter" evidence="6">
    <location>
        <begin position="8"/>
        <end position="304"/>
    </location>
</feature>
<feature type="transmembrane region" description="Helical" evidence="5">
    <location>
        <begin position="290"/>
        <end position="307"/>
    </location>
</feature>
<protein>
    <recommendedName>
        <fullName evidence="6">Sugar phosphate transporter domain-containing protein</fullName>
    </recommendedName>
</protein>
<sequence>MFWWTAIKTGLLILVYYAFSIGLTFYQNNLLQAFHYPLTVTLCHFLIKFLLAWLCRAVYGIFTTRERPLLEWKSYVTQVLPAGAASGLDIGLSNWGLELVTVSLYTMTKSTSVIFILGFALLFKLEKKSWSLLVIVFLISTGLIMFTYKSTQFDAIGFLLVLSASLISGLRWTLAQMMMHKSKLGLGNPIDMIYHMQPWMAVTLIPFVIAIEGVSLASTYKAFRFEHWTELAHTMFSVVLGATIAFLMEISEFLLIMVTSSLTLSIAGIFKEACTFILAVTLKGDQMSPINALGLVICLGGILVHVLNKAVTPVKPDSAEEQVLYSKDEMKVPLLDVGRGVLLLEDATGISDLITTDDEEEDVIFNVVNRREMSMS</sequence>
<evidence type="ECO:0000259" key="6">
    <source>
        <dbReference type="Pfam" id="PF03151"/>
    </source>
</evidence>
<dbReference type="EMBL" id="CADEPI010000017">
    <property type="protein sequence ID" value="CAB3364763.1"/>
    <property type="molecule type" value="Genomic_DNA"/>
</dbReference>
<evidence type="ECO:0000313" key="8">
    <source>
        <dbReference type="Proteomes" id="UP000494165"/>
    </source>
</evidence>